<gene>
    <name evidence="16" type="ORF">Y88_2036</name>
</gene>
<feature type="domain" description="TonB-dependent receptor-like beta-barrel" evidence="14">
    <location>
        <begin position="289"/>
        <end position="747"/>
    </location>
</feature>
<evidence type="ECO:0000256" key="8">
    <source>
        <dbReference type="ARBA" id="ARBA00023077"/>
    </source>
</evidence>
<dbReference type="InParanoid" id="F1Z5Q2"/>
<evidence type="ECO:0000259" key="15">
    <source>
        <dbReference type="Pfam" id="PF07715"/>
    </source>
</evidence>
<dbReference type="InterPro" id="IPR000531">
    <property type="entry name" value="Beta-barrel_TonB"/>
</dbReference>
<name>F1Z5Q2_9SPHN</name>
<comment type="subcellular location">
    <subcellularLocation>
        <location evidence="1 11">Cell outer membrane</location>
        <topology evidence="1 11">Multi-pass membrane protein</topology>
    </subcellularLocation>
</comment>
<keyword evidence="4" id="KW-0410">Iron transport</keyword>
<evidence type="ECO:0000256" key="7">
    <source>
        <dbReference type="ARBA" id="ARBA00023065"/>
    </source>
</evidence>
<evidence type="ECO:0000256" key="5">
    <source>
        <dbReference type="ARBA" id="ARBA00022692"/>
    </source>
</evidence>
<evidence type="ECO:0000256" key="2">
    <source>
        <dbReference type="ARBA" id="ARBA00022448"/>
    </source>
</evidence>
<dbReference type="STRING" id="983920.Y88_2036"/>
<evidence type="ECO:0000256" key="1">
    <source>
        <dbReference type="ARBA" id="ARBA00004571"/>
    </source>
</evidence>
<evidence type="ECO:0000256" key="11">
    <source>
        <dbReference type="PROSITE-ProRule" id="PRU01360"/>
    </source>
</evidence>
<comment type="similarity">
    <text evidence="11 12">Belongs to the TonB-dependent receptor family.</text>
</comment>
<keyword evidence="3 11" id="KW-1134">Transmembrane beta strand</keyword>
<keyword evidence="2 11" id="KW-0813">Transport</keyword>
<accession>F1Z5Q2</accession>
<dbReference type="PANTHER" id="PTHR32552">
    <property type="entry name" value="FERRICHROME IRON RECEPTOR-RELATED"/>
    <property type="match status" value="1"/>
</dbReference>
<evidence type="ECO:0000256" key="4">
    <source>
        <dbReference type="ARBA" id="ARBA00022496"/>
    </source>
</evidence>
<dbReference type="eggNOG" id="COG4773">
    <property type="taxonomic scope" value="Bacteria"/>
</dbReference>
<sequence>MKQRVKTSLAVSTASSIVLSVLAVGMPGIAHAEAPAAATAPATADSEIIVTATRRSEKARDVPIAVTSISAEKLDVINASGLDIRFLSSRTPSLQIESSFGRTFPRFYIRGLGNTDYDPNAAQPVSVVYDDVALESPMLKSFPVFDLATVEVLRGPQGTLFGRNTPAGVVKLNSAKPTDKLEGFGSAEWGTYDTVNLQGALNVPLGHGFAARISGIFQHRDNWVTNTNYGQAGSVAPANLEGYSDYAGRLQLSYTSPDDSFHALLNVHARGLQGSPRLFRAGIFKQGSNNFVDGFNPNYASVDGFSSQTMGQWGINLHLDKHFDGIGTVYSITAYERAHVESTGDIDGGSNYTYPPLGLNNALFADNTGGNTRPKEFSQELRFVSDEFNGIRLQAGAYVFTQKLSYDEFDYTRICSTTCGYTSRFEGLDQNIQHDDRNANYGIYGSGEYKIGRLSLRAGVRYSHDHKRDTVWGYSSGLSGVYAAAGLVETAPNGNVYSALAPTTASVSGGYVTWDASATYALTNKINFYTRVATGYLGPAVQDRVTFGSIQTTAGKQTTLSVEAGFKGSLLDHKINFAVDGYWSRTKDMTLTAVGGVGNSAALVTVPRVYGNGAEAEFDVKPIKGLTISASGSYNFTVLRAPGVGIPTCGSGMCTVTDPTVNGLAQIDGNSLPQAPRWVGNVNVYYEVPVSARGKVFFNTDWATRSSINYFLYTAKEFNGRALTEGGLKVGYRRDDGLEIAFFGRNILNQIRAISAIDFNNLTGMINDPRIWGASLRKSF</sequence>
<keyword evidence="13" id="KW-0732">Signal</keyword>
<dbReference type="RefSeq" id="WP_008069192.1">
    <property type="nucleotide sequence ID" value="NZ_AQWK01000005.1"/>
</dbReference>
<comment type="caution">
    <text evidence="16">The sequence shown here is derived from an EMBL/GenBank/DDBJ whole genome shotgun (WGS) entry which is preliminary data.</text>
</comment>
<evidence type="ECO:0000256" key="9">
    <source>
        <dbReference type="ARBA" id="ARBA00023136"/>
    </source>
</evidence>
<evidence type="ECO:0000256" key="13">
    <source>
        <dbReference type="SAM" id="SignalP"/>
    </source>
</evidence>
<feature type="domain" description="TonB-dependent receptor plug" evidence="15">
    <location>
        <begin position="59"/>
        <end position="169"/>
    </location>
</feature>
<evidence type="ECO:0000259" key="14">
    <source>
        <dbReference type="Pfam" id="PF00593"/>
    </source>
</evidence>
<dbReference type="PROSITE" id="PS52016">
    <property type="entry name" value="TONB_DEPENDENT_REC_3"/>
    <property type="match status" value="1"/>
</dbReference>
<dbReference type="Pfam" id="PF00593">
    <property type="entry name" value="TonB_dep_Rec_b-barrel"/>
    <property type="match status" value="1"/>
</dbReference>
<dbReference type="InterPro" id="IPR012910">
    <property type="entry name" value="Plug_dom"/>
</dbReference>
<evidence type="ECO:0000256" key="10">
    <source>
        <dbReference type="ARBA" id="ARBA00023237"/>
    </source>
</evidence>
<keyword evidence="16" id="KW-0675">Receptor</keyword>
<protein>
    <submittedName>
        <fullName evidence="16">TonB-dependent receptor</fullName>
    </submittedName>
</protein>
<dbReference type="GO" id="GO:0006826">
    <property type="term" value="P:iron ion transport"/>
    <property type="evidence" value="ECO:0007669"/>
    <property type="project" value="UniProtKB-KW"/>
</dbReference>
<dbReference type="GO" id="GO:0009279">
    <property type="term" value="C:cell outer membrane"/>
    <property type="evidence" value="ECO:0007669"/>
    <property type="project" value="UniProtKB-SubCell"/>
</dbReference>
<keyword evidence="8 12" id="KW-0798">TonB box</keyword>
<dbReference type="EMBL" id="AEWJ01000023">
    <property type="protein sequence ID" value="EGD60162.1"/>
    <property type="molecule type" value="Genomic_DNA"/>
</dbReference>
<dbReference type="PANTHER" id="PTHR32552:SF81">
    <property type="entry name" value="TONB-DEPENDENT OUTER MEMBRANE RECEPTOR"/>
    <property type="match status" value="1"/>
</dbReference>
<dbReference type="InterPro" id="IPR039426">
    <property type="entry name" value="TonB-dep_rcpt-like"/>
</dbReference>
<evidence type="ECO:0000313" key="16">
    <source>
        <dbReference type="EMBL" id="EGD60162.1"/>
    </source>
</evidence>
<dbReference type="InterPro" id="IPR036942">
    <property type="entry name" value="Beta-barrel_TonB_sf"/>
</dbReference>
<keyword evidence="6" id="KW-0408">Iron</keyword>
<proteinExistence type="inferred from homology"/>
<reference evidence="16 17" key="1">
    <citation type="journal article" date="2012" name="J. Bacteriol.">
        <title>Draft Genome Sequence of Novosphingobium nitrogenifigens Y88T.</title>
        <authorList>
            <person name="Strabala T.J."/>
            <person name="Macdonald L."/>
            <person name="Liu V."/>
            <person name="Smit A.M."/>
        </authorList>
    </citation>
    <scope>NUCLEOTIDE SEQUENCE [LARGE SCALE GENOMIC DNA]</scope>
    <source>
        <strain evidence="16 17">DSM 19370</strain>
    </source>
</reference>
<dbReference type="Gene3D" id="2.40.170.20">
    <property type="entry name" value="TonB-dependent receptor, beta-barrel domain"/>
    <property type="match status" value="1"/>
</dbReference>
<keyword evidence="17" id="KW-1185">Reference proteome</keyword>
<keyword evidence="9 11" id="KW-0472">Membrane</keyword>
<dbReference type="AlphaFoldDB" id="F1Z5Q2"/>
<keyword evidence="10 11" id="KW-0998">Cell outer membrane</keyword>
<evidence type="ECO:0000256" key="3">
    <source>
        <dbReference type="ARBA" id="ARBA00022452"/>
    </source>
</evidence>
<dbReference type="SUPFAM" id="SSF56935">
    <property type="entry name" value="Porins"/>
    <property type="match status" value="1"/>
</dbReference>
<dbReference type="OrthoDB" id="127311at2"/>
<dbReference type="HOGENOM" id="CLU_008287_15_0_5"/>
<keyword evidence="5 11" id="KW-0812">Transmembrane</keyword>
<feature type="signal peptide" evidence="13">
    <location>
        <begin position="1"/>
        <end position="32"/>
    </location>
</feature>
<evidence type="ECO:0000256" key="12">
    <source>
        <dbReference type="RuleBase" id="RU003357"/>
    </source>
</evidence>
<organism evidence="16 17">
    <name type="scientific">Novosphingobium nitrogenifigens DSM 19370</name>
    <dbReference type="NCBI Taxonomy" id="983920"/>
    <lineage>
        <taxon>Bacteria</taxon>
        <taxon>Pseudomonadati</taxon>
        <taxon>Pseudomonadota</taxon>
        <taxon>Alphaproteobacteria</taxon>
        <taxon>Sphingomonadales</taxon>
        <taxon>Sphingomonadaceae</taxon>
        <taxon>Novosphingobium</taxon>
    </lineage>
</organism>
<dbReference type="Pfam" id="PF07715">
    <property type="entry name" value="Plug"/>
    <property type="match status" value="1"/>
</dbReference>
<dbReference type="Proteomes" id="UP000004728">
    <property type="component" value="Unassembled WGS sequence"/>
</dbReference>
<feature type="chain" id="PRO_5003274110" evidence="13">
    <location>
        <begin position="33"/>
        <end position="780"/>
    </location>
</feature>
<evidence type="ECO:0000313" key="17">
    <source>
        <dbReference type="Proteomes" id="UP000004728"/>
    </source>
</evidence>
<keyword evidence="7" id="KW-0406">Ion transport</keyword>
<evidence type="ECO:0000256" key="6">
    <source>
        <dbReference type="ARBA" id="ARBA00023004"/>
    </source>
</evidence>